<dbReference type="Pfam" id="PF17101">
    <property type="entry name" value="Stealth_CR1"/>
    <property type="match status" value="1"/>
</dbReference>
<evidence type="ECO:0000259" key="4">
    <source>
        <dbReference type="Pfam" id="PF11380"/>
    </source>
</evidence>
<dbReference type="AlphaFoldDB" id="A0A1H1G8L3"/>
<keyword evidence="3" id="KW-0270">Exopolysaccharide synthesis</keyword>
<organism evidence="8 9">
    <name type="scientific">Crystallibacter crystallopoietes</name>
    <dbReference type="NCBI Taxonomy" id="37928"/>
    <lineage>
        <taxon>Bacteria</taxon>
        <taxon>Bacillati</taxon>
        <taxon>Actinomycetota</taxon>
        <taxon>Actinomycetes</taxon>
        <taxon>Micrococcales</taxon>
        <taxon>Micrococcaceae</taxon>
        <taxon>Crystallibacter</taxon>
    </lineage>
</organism>
<protein>
    <submittedName>
        <fullName evidence="8">Stealth protein CR4, conserved region 4</fullName>
    </submittedName>
</protein>
<feature type="domain" description="Stealth protein CR1 conserved region 1" evidence="5">
    <location>
        <begin position="205"/>
        <end position="231"/>
    </location>
</feature>
<feature type="domain" description="Stealth protein CR3 conserved region 3" evidence="6">
    <location>
        <begin position="395"/>
        <end position="443"/>
    </location>
</feature>
<dbReference type="EMBL" id="FNKH01000002">
    <property type="protein sequence ID" value="SDR09582.1"/>
    <property type="molecule type" value="Genomic_DNA"/>
</dbReference>
<dbReference type="Pfam" id="PF17102">
    <property type="entry name" value="Stealth_CR3"/>
    <property type="match status" value="1"/>
</dbReference>
<feature type="domain" description="Stealth protein CR4 conserved region 4" evidence="7">
    <location>
        <begin position="471"/>
        <end position="516"/>
    </location>
</feature>
<evidence type="ECO:0000313" key="9">
    <source>
        <dbReference type="Proteomes" id="UP000181917"/>
    </source>
</evidence>
<dbReference type="InterPro" id="IPR031358">
    <property type="entry name" value="Stealth_CR1"/>
</dbReference>
<dbReference type="InterPro" id="IPR047141">
    <property type="entry name" value="Stealth"/>
</dbReference>
<dbReference type="Proteomes" id="UP000181917">
    <property type="component" value="Unassembled WGS sequence"/>
</dbReference>
<dbReference type="OrthoDB" id="9776077at2"/>
<reference evidence="8 9" key="1">
    <citation type="submission" date="2016-10" db="EMBL/GenBank/DDBJ databases">
        <authorList>
            <person name="de Groot N.N."/>
        </authorList>
    </citation>
    <scope>NUCLEOTIDE SEQUENCE [LARGE SCALE GENOMIC DNA]</scope>
    <source>
        <strain evidence="8 9">DSM 20117</strain>
    </source>
</reference>
<gene>
    <name evidence="8" type="ORF">SAMN04489742_3921</name>
</gene>
<evidence type="ECO:0000259" key="6">
    <source>
        <dbReference type="Pfam" id="PF17102"/>
    </source>
</evidence>
<evidence type="ECO:0000256" key="1">
    <source>
        <dbReference type="ARBA" id="ARBA00007583"/>
    </source>
</evidence>
<dbReference type="InterPro" id="IPR031357">
    <property type="entry name" value="Stealth_CR3"/>
</dbReference>
<evidence type="ECO:0000259" key="7">
    <source>
        <dbReference type="Pfam" id="PF17103"/>
    </source>
</evidence>
<keyword evidence="2" id="KW-0808">Transferase</keyword>
<evidence type="ECO:0000256" key="3">
    <source>
        <dbReference type="ARBA" id="ARBA00023169"/>
    </source>
</evidence>
<evidence type="ECO:0000313" key="8">
    <source>
        <dbReference type="EMBL" id="SDR09582.1"/>
    </source>
</evidence>
<dbReference type="InterPro" id="IPR021520">
    <property type="entry name" value="Stealth_CR2"/>
</dbReference>
<dbReference type="STRING" id="37928.SAMN04489742_3921"/>
<dbReference type="Pfam" id="PF11380">
    <property type="entry name" value="Stealth_CR2"/>
    <property type="match status" value="1"/>
</dbReference>
<dbReference type="Pfam" id="PF17103">
    <property type="entry name" value="Stealth_CR4"/>
    <property type="match status" value="1"/>
</dbReference>
<dbReference type="GO" id="GO:0000271">
    <property type="term" value="P:polysaccharide biosynthetic process"/>
    <property type="evidence" value="ECO:0007669"/>
    <property type="project" value="UniProtKB-KW"/>
</dbReference>
<dbReference type="PANTHER" id="PTHR24045:SF0">
    <property type="entry name" value="N-ACETYLGLUCOSAMINE-1-PHOSPHOTRANSFERASE SUBUNITS ALPHA_BETA"/>
    <property type="match status" value="1"/>
</dbReference>
<name>A0A1H1G8L3_9MICC</name>
<dbReference type="PANTHER" id="PTHR24045">
    <property type="match status" value="1"/>
</dbReference>
<evidence type="ECO:0000256" key="2">
    <source>
        <dbReference type="ARBA" id="ARBA00022679"/>
    </source>
</evidence>
<dbReference type="InterPro" id="IPR031356">
    <property type="entry name" value="Stealth_CR4"/>
</dbReference>
<sequence>MGSIVLWKELMIAGLRGAIARNLPQPVVQTVFDVFHGRTQLQTSLRSSIARFLARAALAGMTGHVSAVVSDGSVFLTRTVERFSAVEAVRANLDLAQLSADVAGIDYRVEQPNPNKPASLVIDDGQWAELLRALKDVSVGRAVYAKVGDSAPMLLSDFDQLDVAQVTVFEPQSTDGLLLAGSELGCEIIAKPGRTACVAVTELLEPIDVVYTWVDGGDPEWQARKAEALSRMQPGGLNEFSANDERYRSHDELRYSLRSLDYFAPWINHVYLVTAEQIPEWLATSNPRITVVDHQEIFPDGALPTFNSHAIEARLHHIPGLSEHFLYLNDDVFFGRQVQPELFFEGSGLSRFFLSEQQVDEDPPNSADLPVDSAAKQNRALIEQRFGRTVRFKFKHAAHSERVSTLRQVEQDFPAKHAETSRSQFRSPSDISIPSSLAHYYGYMIGAAVPGNLKYRYCDIGDGSAQAKLLRLLRDRDADVFCLNEIGGSPIDRASQDQLVQQFLRAYFPVPSSFELGE</sequence>
<feature type="domain" description="Stealth protein CR2 conserved region 2" evidence="4">
    <location>
        <begin position="246"/>
        <end position="349"/>
    </location>
</feature>
<keyword evidence="9" id="KW-1185">Reference proteome</keyword>
<comment type="similarity">
    <text evidence="1">Belongs to the stealth family.</text>
</comment>
<proteinExistence type="inferred from homology"/>
<accession>A0A1H1G8L3</accession>
<evidence type="ECO:0000259" key="5">
    <source>
        <dbReference type="Pfam" id="PF17101"/>
    </source>
</evidence>
<dbReference type="GO" id="GO:0016772">
    <property type="term" value="F:transferase activity, transferring phosphorus-containing groups"/>
    <property type="evidence" value="ECO:0007669"/>
    <property type="project" value="InterPro"/>
</dbReference>